<organism evidence="1 2">
    <name type="scientific">Methylomonas rivi</name>
    <dbReference type="NCBI Taxonomy" id="2952226"/>
    <lineage>
        <taxon>Bacteria</taxon>
        <taxon>Pseudomonadati</taxon>
        <taxon>Pseudomonadota</taxon>
        <taxon>Gammaproteobacteria</taxon>
        <taxon>Methylococcales</taxon>
        <taxon>Methylococcaceae</taxon>
        <taxon>Methylomonas</taxon>
    </lineage>
</organism>
<sequence>MSDESFQGLKALPFKFPRTCGNCGRVYQTEAEFLEQTQDLRNGRSPFKAFEDDDGRVILEVFRNCVCGSTLMDEFHSRRDNSPEGQRRREAYAQAQALLAGKKPE</sequence>
<evidence type="ECO:0008006" key="3">
    <source>
        <dbReference type="Google" id="ProtNLM"/>
    </source>
</evidence>
<dbReference type="Proteomes" id="UP001524586">
    <property type="component" value="Unassembled WGS sequence"/>
</dbReference>
<accession>A0ABT1TZZ0</accession>
<evidence type="ECO:0000313" key="1">
    <source>
        <dbReference type="EMBL" id="MCQ8127120.1"/>
    </source>
</evidence>
<dbReference type="EMBL" id="JANIBK010000004">
    <property type="protein sequence ID" value="MCQ8127120.1"/>
    <property type="molecule type" value="Genomic_DNA"/>
</dbReference>
<reference evidence="1 2" key="1">
    <citation type="submission" date="2022-07" db="EMBL/GenBank/DDBJ databases">
        <title>Methylomonas rivi sp. nov., Methylomonas rosea sp. nov., Methylomonas aureus sp. nov. and Methylomonas subterranea sp. nov., four novel methanotrophs isolated from a freshwater creek and the deep terrestrial subsurface.</title>
        <authorList>
            <person name="Abin C."/>
            <person name="Sankaranarayanan K."/>
            <person name="Garner C."/>
            <person name="Sindelar R."/>
            <person name="Kotary K."/>
            <person name="Garner R."/>
            <person name="Barclay S."/>
            <person name="Lawson P."/>
            <person name="Krumholz L."/>
        </authorList>
    </citation>
    <scope>NUCLEOTIDE SEQUENCE [LARGE SCALE GENOMIC DNA]</scope>
    <source>
        <strain evidence="1 2">WSC-6</strain>
    </source>
</reference>
<name>A0ABT1TZZ0_9GAMM</name>
<gene>
    <name evidence="1" type="ORF">NP596_01520</name>
</gene>
<evidence type="ECO:0000313" key="2">
    <source>
        <dbReference type="Proteomes" id="UP001524586"/>
    </source>
</evidence>
<keyword evidence="2" id="KW-1185">Reference proteome</keyword>
<comment type="caution">
    <text evidence="1">The sequence shown here is derived from an EMBL/GenBank/DDBJ whole genome shotgun (WGS) entry which is preliminary data.</text>
</comment>
<proteinExistence type="predicted"/>
<protein>
    <recommendedName>
        <fullName evidence="3">Oxidoreductase</fullName>
    </recommendedName>
</protein>
<dbReference type="RefSeq" id="WP_256613437.1">
    <property type="nucleotide sequence ID" value="NZ_JANIBK010000004.1"/>
</dbReference>